<dbReference type="GO" id="GO:0008233">
    <property type="term" value="F:peptidase activity"/>
    <property type="evidence" value="ECO:0007669"/>
    <property type="project" value="UniProtKB-KW"/>
</dbReference>
<protein>
    <submittedName>
        <fullName evidence="2">Sentrin-specific protease 1</fullName>
    </submittedName>
</protein>
<dbReference type="GO" id="GO:0006508">
    <property type="term" value="P:proteolysis"/>
    <property type="evidence" value="ECO:0007669"/>
    <property type="project" value="UniProtKB-KW"/>
</dbReference>
<name>V9L6G5_CALMI</name>
<keyword evidence="2" id="KW-0378">Hydrolase</keyword>
<feature type="non-terminal residue" evidence="2">
    <location>
        <position position="324"/>
    </location>
</feature>
<dbReference type="EMBL" id="JW874690">
    <property type="protein sequence ID" value="AFP07207.1"/>
    <property type="molecule type" value="mRNA"/>
</dbReference>
<feature type="compositionally biased region" description="Polar residues" evidence="1">
    <location>
        <begin position="236"/>
        <end position="249"/>
    </location>
</feature>
<feature type="region of interest" description="Disordered" evidence="1">
    <location>
        <begin position="17"/>
        <end position="56"/>
    </location>
</feature>
<feature type="region of interest" description="Disordered" evidence="1">
    <location>
        <begin position="225"/>
        <end position="254"/>
    </location>
</feature>
<keyword evidence="2" id="KW-0645">Protease</keyword>
<sequence>MWGRVYAAVNWLLSSKPRPEAAEAQSAGSGDVPAGGRKRPRFSIQETGEQGDGSVKRFKMGDLVDSVKNTAEGVKQTTSMMFSWVKSRTPSFSSGLPALPAQQRLPIRRRRPPQSCVPLPDSESSLGESFVCPSREPLWRSQPKPAHVDLPTVESFMATVDQSVLVKRPLHSPRTLNRANGHSRNGAAMPRSRTQKLRLGNSLHLPVRKTPSRTVSMYTPVYDKTFSGRRADSPHRSSSTQTSPLTQRRSTGKYLSTVEETIRKEEKEIYRQLLEVVSSNHSNKLTLSRVSSPLSHRELSSFFSSNQHFFQKMVSDSDQHTVES</sequence>
<feature type="compositionally biased region" description="Polar residues" evidence="1">
    <location>
        <begin position="174"/>
        <end position="183"/>
    </location>
</feature>
<organism evidence="2">
    <name type="scientific">Callorhinchus milii</name>
    <name type="common">Ghost shark</name>
    <dbReference type="NCBI Taxonomy" id="7868"/>
    <lineage>
        <taxon>Eukaryota</taxon>
        <taxon>Metazoa</taxon>
        <taxon>Chordata</taxon>
        <taxon>Craniata</taxon>
        <taxon>Vertebrata</taxon>
        <taxon>Chondrichthyes</taxon>
        <taxon>Holocephali</taxon>
        <taxon>Chimaeriformes</taxon>
        <taxon>Callorhinchidae</taxon>
        <taxon>Callorhinchus</taxon>
    </lineage>
</organism>
<proteinExistence type="evidence at transcript level"/>
<accession>V9L6G5</accession>
<evidence type="ECO:0000313" key="2">
    <source>
        <dbReference type="EMBL" id="AFP07207.1"/>
    </source>
</evidence>
<reference evidence="2" key="1">
    <citation type="journal article" date="2014" name="Nature">
        <title>Elephant shark genome provides unique insights into gnathostome evolution.</title>
        <authorList>
            <consortium name="International Elephant Shark Genome Sequencing Consortium"/>
            <person name="Venkatesh B."/>
            <person name="Lee A.P."/>
            <person name="Ravi V."/>
            <person name="Maurya A.K."/>
            <person name="Lian M.M."/>
            <person name="Swann J.B."/>
            <person name="Ohta Y."/>
            <person name="Flajnik M.F."/>
            <person name="Sutoh Y."/>
            <person name="Kasahara M."/>
            <person name="Hoon S."/>
            <person name="Gangu V."/>
            <person name="Roy S.W."/>
            <person name="Irimia M."/>
            <person name="Korzh V."/>
            <person name="Kondrychyn I."/>
            <person name="Lim Z.W."/>
            <person name="Tay B.H."/>
            <person name="Tohari S."/>
            <person name="Kong K.W."/>
            <person name="Ho S."/>
            <person name="Lorente-Galdos B."/>
            <person name="Quilez J."/>
            <person name="Marques-Bonet T."/>
            <person name="Raney B.J."/>
            <person name="Ingham P.W."/>
            <person name="Tay A."/>
            <person name="Hillier L.W."/>
            <person name="Minx P."/>
            <person name="Boehm T."/>
            <person name="Wilson R.K."/>
            <person name="Brenner S."/>
            <person name="Warren W.C."/>
        </authorList>
    </citation>
    <scope>NUCLEOTIDE SEQUENCE</scope>
    <source>
        <tissue evidence="2">Testis</tissue>
    </source>
</reference>
<dbReference type="AlphaFoldDB" id="V9L6G5"/>
<evidence type="ECO:0000256" key="1">
    <source>
        <dbReference type="SAM" id="MobiDB-lite"/>
    </source>
</evidence>
<feature type="region of interest" description="Disordered" evidence="1">
    <location>
        <begin position="173"/>
        <end position="195"/>
    </location>
</feature>